<dbReference type="Gene3D" id="3.40.120.10">
    <property type="entry name" value="Alpha-D-Glucose-1,6-Bisphosphate, subunit A, domain 3"/>
    <property type="match status" value="3"/>
</dbReference>
<dbReference type="InterPro" id="IPR005845">
    <property type="entry name" value="A-D-PHexomutase_a/b/a-II"/>
</dbReference>
<reference evidence="13" key="1">
    <citation type="submission" date="2013-03" db="EMBL/GenBank/DDBJ databases">
        <authorList>
            <person name="Ballestriero F."/>
        </authorList>
    </citation>
    <scope>NUCLEOTIDE SEQUENCE</scope>
</reference>
<dbReference type="PROSITE" id="PS00710">
    <property type="entry name" value="PGM_PMM"/>
    <property type="match status" value="1"/>
</dbReference>
<organism evidence="13">
    <name type="scientific">uncultured bacterium B19D1_C12D4_E9D6</name>
    <dbReference type="NCBI Taxonomy" id="1329637"/>
    <lineage>
        <taxon>Bacteria</taxon>
        <taxon>environmental samples</taxon>
    </lineage>
</organism>
<comment type="catalytic activity">
    <reaction evidence="1">
        <text>alpha-D-glucose 1-phosphate = alpha-D-glucose 6-phosphate</text>
        <dbReference type="Rhea" id="RHEA:23536"/>
        <dbReference type="ChEBI" id="CHEBI:58225"/>
        <dbReference type="ChEBI" id="CHEBI:58601"/>
        <dbReference type="EC" id="5.4.2.2"/>
    </reaction>
</comment>
<evidence type="ECO:0000256" key="5">
    <source>
        <dbReference type="ARBA" id="ARBA00022553"/>
    </source>
</evidence>
<feature type="domain" description="Alpha-D-phosphohexomutase alpha/beta/alpha" evidence="11">
    <location>
        <begin position="184"/>
        <end position="286"/>
    </location>
</feature>
<dbReference type="InterPro" id="IPR036900">
    <property type="entry name" value="A-D-PHexomutase_C_sf"/>
</dbReference>
<feature type="domain" description="Alpha-D-phosphohexomutase alpha/beta/alpha" evidence="10">
    <location>
        <begin position="14"/>
        <end position="152"/>
    </location>
</feature>
<dbReference type="InterPro" id="IPR016055">
    <property type="entry name" value="A-D-PHexomutase_a/b/a-I/II/III"/>
</dbReference>
<evidence type="ECO:0000256" key="3">
    <source>
        <dbReference type="ARBA" id="ARBA00010231"/>
    </source>
</evidence>
<dbReference type="InterPro" id="IPR045244">
    <property type="entry name" value="PGM"/>
</dbReference>
<evidence type="ECO:0000259" key="11">
    <source>
        <dbReference type="Pfam" id="PF02879"/>
    </source>
</evidence>
<evidence type="ECO:0000313" key="13">
    <source>
        <dbReference type="EMBL" id="AGO87450.1"/>
    </source>
</evidence>
<keyword evidence="6 9" id="KW-0479">Metal-binding</keyword>
<dbReference type="Pfam" id="PF02878">
    <property type="entry name" value="PGM_PMM_I"/>
    <property type="match status" value="1"/>
</dbReference>
<comment type="cofactor">
    <cofactor evidence="2">
        <name>Mg(2+)</name>
        <dbReference type="ChEBI" id="CHEBI:18420"/>
    </cofactor>
</comment>
<evidence type="ECO:0000256" key="2">
    <source>
        <dbReference type="ARBA" id="ARBA00001946"/>
    </source>
</evidence>
<dbReference type="GO" id="GO:0005829">
    <property type="term" value="C:cytosol"/>
    <property type="evidence" value="ECO:0007669"/>
    <property type="project" value="TreeGrafter"/>
</dbReference>
<dbReference type="SUPFAM" id="SSF55957">
    <property type="entry name" value="Phosphoglucomutase, C-terminal domain"/>
    <property type="match status" value="1"/>
</dbReference>
<dbReference type="SUPFAM" id="SSF53738">
    <property type="entry name" value="Phosphoglucomutase, first 3 domains"/>
    <property type="match status" value="3"/>
</dbReference>
<dbReference type="FunFam" id="3.30.310.50:FF:000002">
    <property type="entry name" value="Phosphoglucomutase 5"/>
    <property type="match status" value="1"/>
</dbReference>
<name>S4W8X4_9BACT</name>
<dbReference type="Gene3D" id="3.30.310.50">
    <property type="entry name" value="Alpha-D-phosphohexomutase, C-terminal domain"/>
    <property type="match status" value="1"/>
</dbReference>
<dbReference type="Pfam" id="PF02880">
    <property type="entry name" value="PGM_PMM_III"/>
    <property type="match status" value="1"/>
</dbReference>
<dbReference type="Pfam" id="PF02879">
    <property type="entry name" value="PGM_PMM_II"/>
    <property type="match status" value="1"/>
</dbReference>
<dbReference type="EC" id="5.4.2.2" evidence="4"/>
<evidence type="ECO:0000256" key="1">
    <source>
        <dbReference type="ARBA" id="ARBA00000443"/>
    </source>
</evidence>
<keyword evidence="8 13" id="KW-0413">Isomerase</keyword>
<keyword evidence="7 9" id="KW-0460">Magnesium</keyword>
<proteinExistence type="inferred from homology"/>
<dbReference type="PANTHER" id="PTHR22573:SF2">
    <property type="entry name" value="PHOSPHOGLUCOMUTASE"/>
    <property type="match status" value="1"/>
</dbReference>
<dbReference type="FunFam" id="3.40.120.10:FF:000005">
    <property type="entry name" value="Phosphoglucomutase 5"/>
    <property type="match status" value="1"/>
</dbReference>
<dbReference type="InterPro" id="IPR005844">
    <property type="entry name" value="A-D-PHexomutase_a/b/a-I"/>
</dbReference>
<feature type="domain" description="Alpha-D-phosphohexomutase alpha/beta/alpha" evidence="12">
    <location>
        <begin position="297"/>
        <end position="408"/>
    </location>
</feature>
<dbReference type="EMBL" id="KC810034">
    <property type="protein sequence ID" value="AGO87450.1"/>
    <property type="molecule type" value="Genomic_DNA"/>
</dbReference>
<evidence type="ECO:0000256" key="4">
    <source>
        <dbReference type="ARBA" id="ARBA00012728"/>
    </source>
</evidence>
<accession>S4W8X4</accession>
<dbReference type="InterPro" id="IPR005846">
    <property type="entry name" value="A-D-PHexomutase_a/b/a-III"/>
</dbReference>
<evidence type="ECO:0000256" key="7">
    <source>
        <dbReference type="ARBA" id="ARBA00022842"/>
    </source>
</evidence>
<evidence type="ECO:0000256" key="6">
    <source>
        <dbReference type="ARBA" id="ARBA00022723"/>
    </source>
</evidence>
<evidence type="ECO:0000256" key="9">
    <source>
        <dbReference type="RuleBase" id="RU004326"/>
    </source>
</evidence>
<dbReference type="AlphaFoldDB" id="S4W8X4"/>
<dbReference type="InterPro" id="IPR005841">
    <property type="entry name" value="Alpha-D-phosphohexomutase_SF"/>
</dbReference>
<dbReference type="GO" id="GO:0005975">
    <property type="term" value="P:carbohydrate metabolic process"/>
    <property type="evidence" value="ECO:0007669"/>
    <property type="project" value="InterPro"/>
</dbReference>
<dbReference type="GO" id="GO:0000287">
    <property type="term" value="F:magnesium ion binding"/>
    <property type="evidence" value="ECO:0007669"/>
    <property type="project" value="InterPro"/>
</dbReference>
<sequence>MSLVTIPTQAFEDQKPGTSGLRKKVTRFQTPGYLENFVQSIFNTVAPCEAKTLVVGGDGRYFNREAIQVIIRMAIANGFSRVLVGQGGILSTPAASCIIRKNRAYGGIILSASHNPGGPDGDFGIKFNGDNSGPAPEKLGAGIYRHTLSINEYLSLETGDLNLDLIGENSIAGATVEVIDPVADYADLMESLFDFDLMASLLANRKFRMCFDAMHAVTGPYAKEIFEKRLGAPVGTVINGVPLEDFGGGHPDPNQVHAHELVALLNGDDPMDFGAASDGDGDRNMVHGKGFYLNPCDSLAIMAANAELIPGYAKGIAGIARSMPTSRAADRVAKKLDVNFYETPTGWKFFGNLLDAEKITFCGEESFGTGSDHVREKDGLWAVLFWLNLVAARNQPLCEVVKLHWTQFGRDYFTRHDYEAVDSERAAEMINSLRQRLPELPGQKYAGLGVESADDFSYTDPIDGSETKSQGVRIYLNNGGRIVLRLSGTGTEGATLRLYLDCYQNDPTLLGQDPQKALAPLMAAADQIAGIRRYTGRDRPDVIT</sequence>
<keyword evidence="5" id="KW-0597">Phosphoprotein</keyword>
<dbReference type="NCBIfam" id="NF005737">
    <property type="entry name" value="PRK07564.1-1"/>
    <property type="match status" value="1"/>
</dbReference>
<evidence type="ECO:0000256" key="8">
    <source>
        <dbReference type="ARBA" id="ARBA00023235"/>
    </source>
</evidence>
<dbReference type="FunFam" id="3.40.120.10:FF:000004">
    <property type="entry name" value="Phosphoglucomutase 5"/>
    <property type="match status" value="1"/>
</dbReference>
<evidence type="ECO:0000259" key="12">
    <source>
        <dbReference type="Pfam" id="PF02880"/>
    </source>
</evidence>
<dbReference type="InterPro" id="IPR016066">
    <property type="entry name" value="A-D-PHexomutase_CS"/>
</dbReference>
<dbReference type="PANTHER" id="PTHR22573">
    <property type="entry name" value="PHOSPHOHEXOMUTASE FAMILY MEMBER"/>
    <property type="match status" value="1"/>
</dbReference>
<comment type="similarity">
    <text evidence="3 9">Belongs to the phosphohexose mutase family.</text>
</comment>
<protein>
    <recommendedName>
        <fullName evidence="4">phosphoglucomutase (alpha-D-glucose-1,6-bisphosphate-dependent)</fullName>
        <ecNumber evidence="4">5.4.2.2</ecNumber>
    </recommendedName>
</protein>
<dbReference type="PRINTS" id="PR00509">
    <property type="entry name" value="PGMPMM"/>
</dbReference>
<dbReference type="GO" id="GO:0004614">
    <property type="term" value="F:phosphoglucomutase activity"/>
    <property type="evidence" value="ECO:0007669"/>
    <property type="project" value="UniProtKB-EC"/>
</dbReference>
<dbReference type="Pfam" id="PF24947">
    <property type="entry name" value="PGM1_C_vert_fung"/>
    <property type="match status" value="1"/>
</dbReference>
<evidence type="ECO:0000259" key="10">
    <source>
        <dbReference type="Pfam" id="PF02878"/>
    </source>
</evidence>